<evidence type="ECO:0000313" key="6">
    <source>
        <dbReference type="EMBL" id="AKQ01664.1"/>
    </source>
</evidence>
<keyword evidence="3" id="KW-0687">Ribonucleoprotein</keyword>
<dbReference type="GO" id="GO:0006412">
    <property type="term" value="P:translation"/>
    <property type="evidence" value="ECO:0007669"/>
    <property type="project" value="InterPro"/>
</dbReference>
<evidence type="ECO:0000256" key="3">
    <source>
        <dbReference type="ARBA" id="ARBA00023274"/>
    </source>
</evidence>
<evidence type="ECO:0000256" key="4">
    <source>
        <dbReference type="ARBA" id="ARBA00035204"/>
    </source>
</evidence>
<dbReference type="AlphaFoldDB" id="A0A0H4TM59"/>
<protein>
    <recommendedName>
        <fullName evidence="4">Large ribosomal subunit protein uL29</fullName>
    </recommendedName>
    <alternativeName>
        <fullName evidence="5">50S ribosomal protein L29</fullName>
    </alternativeName>
</protein>
<reference evidence="6" key="1">
    <citation type="journal article" date="2015" name="ISME J.">
        <title>Aquifer environment selects for microbial species cohorts in sediment and groundwater.</title>
        <authorList>
            <person name="Hug L.A."/>
            <person name="Thomas B.C."/>
            <person name="Brown C.T."/>
            <person name="Frischkorn K.R."/>
            <person name="Williams K.H."/>
            <person name="Tringe S.G."/>
            <person name="Banfield J.F."/>
        </authorList>
    </citation>
    <scope>NUCLEOTIDE SEQUENCE</scope>
</reference>
<evidence type="ECO:0000256" key="5">
    <source>
        <dbReference type="ARBA" id="ARBA00035476"/>
    </source>
</evidence>
<evidence type="ECO:0000256" key="2">
    <source>
        <dbReference type="ARBA" id="ARBA00022980"/>
    </source>
</evidence>
<dbReference type="Gene3D" id="1.10.287.310">
    <property type="match status" value="1"/>
</dbReference>
<dbReference type="GO" id="GO:1990904">
    <property type="term" value="C:ribonucleoprotein complex"/>
    <property type="evidence" value="ECO:0007669"/>
    <property type="project" value="UniProtKB-KW"/>
</dbReference>
<dbReference type="SUPFAM" id="SSF46561">
    <property type="entry name" value="Ribosomal protein L29 (L29p)"/>
    <property type="match status" value="1"/>
</dbReference>
<proteinExistence type="inferred from homology"/>
<keyword evidence="2" id="KW-0689">Ribosomal protein</keyword>
<dbReference type="Pfam" id="PF00831">
    <property type="entry name" value="Ribosomal_L29"/>
    <property type="match status" value="1"/>
</dbReference>
<name>A0A0H4TM59_9BACT</name>
<accession>A0A0H4TM59</accession>
<dbReference type="GO" id="GO:0005840">
    <property type="term" value="C:ribosome"/>
    <property type="evidence" value="ECO:0007669"/>
    <property type="project" value="UniProtKB-KW"/>
</dbReference>
<dbReference type="InterPro" id="IPR036049">
    <property type="entry name" value="Ribosomal_uL29_sf"/>
</dbReference>
<sequence length="52" mass="6083">MNKKYQELIDQLKKTNLDKSAGKSKDVNIESKLRKNIARIKTIIRQKELAKL</sequence>
<evidence type="ECO:0000256" key="1">
    <source>
        <dbReference type="ARBA" id="ARBA00009254"/>
    </source>
</evidence>
<dbReference type="InterPro" id="IPR001854">
    <property type="entry name" value="Ribosomal_uL29"/>
</dbReference>
<dbReference type="GO" id="GO:0003735">
    <property type="term" value="F:structural constituent of ribosome"/>
    <property type="evidence" value="ECO:0007669"/>
    <property type="project" value="InterPro"/>
</dbReference>
<organism evidence="6">
    <name type="scientific">uncultured Microgenomates bacterium Rifle_16ft_4_minimus_22956</name>
    <dbReference type="NCBI Taxonomy" id="1665109"/>
    <lineage>
        <taxon>Bacteria</taxon>
        <taxon>Candidatus Microgenomatota</taxon>
        <taxon>environmental samples</taxon>
    </lineage>
</organism>
<comment type="similarity">
    <text evidence="1">Belongs to the universal ribosomal protein uL29 family.</text>
</comment>
<dbReference type="EMBL" id="KT006974">
    <property type="protein sequence ID" value="AKQ01664.1"/>
    <property type="molecule type" value="Genomic_DNA"/>
</dbReference>